<dbReference type="OrthoDB" id="3026777at2759"/>
<dbReference type="GO" id="GO:0016020">
    <property type="term" value="C:membrane"/>
    <property type="evidence" value="ECO:0007669"/>
    <property type="project" value="UniProtKB-SubCell"/>
</dbReference>
<feature type="transmembrane region" description="Helical" evidence="5">
    <location>
        <begin position="40"/>
        <end position="57"/>
    </location>
</feature>
<dbReference type="EMBL" id="LHQQ01000058">
    <property type="protein sequence ID" value="KOS44600.1"/>
    <property type="molecule type" value="Genomic_DNA"/>
</dbReference>
<evidence type="ECO:0008006" key="8">
    <source>
        <dbReference type="Google" id="ProtNLM"/>
    </source>
</evidence>
<feature type="transmembrane region" description="Helical" evidence="5">
    <location>
        <begin position="441"/>
        <end position="464"/>
    </location>
</feature>
<evidence type="ECO:0000256" key="2">
    <source>
        <dbReference type="ARBA" id="ARBA00022692"/>
    </source>
</evidence>
<dbReference type="Proteomes" id="UP000037696">
    <property type="component" value="Unassembled WGS sequence"/>
</dbReference>
<dbReference type="PANTHER" id="PTHR23507">
    <property type="entry name" value="ZGC:174356"/>
    <property type="match status" value="1"/>
</dbReference>
<dbReference type="InterPro" id="IPR011701">
    <property type="entry name" value="MFS"/>
</dbReference>
<evidence type="ECO:0000313" key="7">
    <source>
        <dbReference type="Proteomes" id="UP000037696"/>
    </source>
</evidence>
<proteinExistence type="predicted"/>
<feature type="transmembrane region" description="Helical" evidence="5">
    <location>
        <begin position="300"/>
        <end position="318"/>
    </location>
</feature>
<feature type="transmembrane region" description="Helical" evidence="5">
    <location>
        <begin position="408"/>
        <end position="429"/>
    </location>
</feature>
<evidence type="ECO:0000256" key="1">
    <source>
        <dbReference type="ARBA" id="ARBA00004141"/>
    </source>
</evidence>
<evidence type="ECO:0000256" key="5">
    <source>
        <dbReference type="SAM" id="Phobius"/>
    </source>
</evidence>
<feature type="transmembrane region" description="Helical" evidence="5">
    <location>
        <begin position="133"/>
        <end position="154"/>
    </location>
</feature>
<evidence type="ECO:0000313" key="6">
    <source>
        <dbReference type="EMBL" id="KOS44600.1"/>
    </source>
</evidence>
<keyword evidence="2 5" id="KW-0812">Transmembrane</keyword>
<gene>
    <name evidence="6" type="ORF">ACN38_g4501</name>
</gene>
<feature type="transmembrane region" description="Helical" evidence="5">
    <location>
        <begin position="102"/>
        <end position="121"/>
    </location>
</feature>
<accession>A0A0M8PBZ9</accession>
<reference evidence="6 7" key="1">
    <citation type="submission" date="2015-08" db="EMBL/GenBank/DDBJ databases">
        <title>Genome sequencing of Penicillium nordicum.</title>
        <authorList>
            <person name="Nguyen H.D."/>
            <person name="Seifert K.A."/>
        </authorList>
    </citation>
    <scope>NUCLEOTIDE SEQUENCE [LARGE SCALE GENOMIC DNA]</scope>
    <source>
        <strain evidence="6 7">DAOMC 185683</strain>
    </source>
</reference>
<feature type="transmembrane region" description="Helical" evidence="5">
    <location>
        <begin position="338"/>
        <end position="360"/>
    </location>
</feature>
<feature type="transmembrane region" description="Helical" evidence="5">
    <location>
        <begin position="199"/>
        <end position="224"/>
    </location>
</feature>
<dbReference type="PANTHER" id="PTHR23507:SF1">
    <property type="entry name" value="FI18259P1-RELATED"/>
    <property type="match status" value="1"/>
</dbReference>
<keyword evidence="4 5" id="KW-0472">Membrane</keyword>
<feature type="transmembrane region" description="Helical" evidence="5">
    <location>
        <begin position="381"/>
        <end position="402"/>
    </location>
</feature>
<comment type="subcellular location">
    <subcellularLocation>
        <location evidence="1">Membrane</location>
        <topology evidence="1">Multi-pass membrane protein</topology>
    </subcellularLocation>
</comment>
<protein>
    <recommendedName>
        <fullName evidence="8">Major facilitator superfamily (MFS) profile domain-containing protein</fullName>
    </recommendedName>
</protein>
<feature type="transmembrane region" description="Helical" evidence="5">
    <location>
        <begin position="160"/>
        <end position="187"/>
    </location>
</feature>
<dbReference type="SUPFAM" id="SSF103473">
    <property type="entry name" value="MFS general substrate transporter"/>
    <property type="match status" value="1"/>
</dbReference>
<keyword evidence="7" id="KW-1185">Reference proteome</keyword>
<organism evidence="6 7">
    <name type="scientific">Penicillium nordicum</name>
    <dbReference type="NCBI Taxonomy" id="229535"/>
    <lineage>
        <taxon>Eukaryota</taxon>
        <taxon>Fungi</taxon>
        <taxon>Dikarya</taxon>
        <taxon>Ascomycota</taxon>
        <taxon>Pezizomycotina</taxon>
        <taxon>Eurotiomycetes</taxon>
        <taxon>Eurotiomycetidae</taxon>
        <taxon>Eurotiales</taxon>
        <taxon>Aspergillaceae</taxon>
        <taxon>Penicillium</taxon>
    </lineage>
</organism>
<keyword evidence="3 5" id="KW-1133">Transmembrane helix</keyword>
<dbReference type="Gene3D" id="1.20.1250.20">
    <property type="entry name" value="MFS general substrate transporter like domains"/>
    <property type="match status" value="1"/>
</dbReference>
<sequence>MNQRPSDREHENMPLLLEQGGRQKSQALPKSHFRQPSPSWVVFVYTNYMFIFGVLTIPEFNATLSLVCHQRYSIGRPPAHEPTEELKKCFANKHAQSDLSRFLIYGQATAGLLGAFATPILSSLSDRVGRKPILACTIVGPLLYETLMVLVLRYPDWIDMYWLLVGYAIEGLSGTTITATAISQTYITDLTRHSAGARWFSYLQAAFSFAGAGGPIIAGLLLTTPNSIQLIYQLAMGAHIFLLLFILFVLPESRSPDSISRRDRDGDISESPPDERNNLRGCLISIKSIWESRVFRQKNMIILAVIEMIIFGNIIGLPTLQLAYPAFLFGWAPATQSFFFSMACSWSVLVLTLVFPPVLARVRRWKRVDMPSRSTTSNSGEVGLIQVNFVLQMIGYMGIALSQAPSHYIASSLILASTASITPLLISCLTAQTPHLKSGQLLGALSFLHSIARVVIPTLLNATYSMTIGIYPAPLFMLLSIIIGGLLLASMYINTNTL</sequence>
<dbReference type="Pfam" id="PF07690">
    <property type="entry name" value="MFS_1"/>
    <property type="match status" value="1"/>
</dbReference>
<dbReference type="AlphaFoldDB" id="A0A0M8PBZ9"/>
<comment type="caution">
    <text evidence="6">The sequence shown here is derived from an EMBL/GenBank/DDBJ whole genome shotgun (WGS) entry which is preliminary data.</text>
</comment>
<feature type="transmembrane region" description="Helical" evidence="5">
    <location>
        <begin position="470"/>
        <end position="493"/>
    </location>
</feature>
<name>A0A0M8PBZ9_9EURO</name>
<evidence type="ECO:0000256" key="4">
    <source>
        <dbReference type="ARBA" id="ARBA00023136"/>
    </source>
</evidence>
<evidence type="ECO:0000256" key="3">
    <source>
        <dbReference type="ARBA" id="ARBA00022989"/>
    </source>
</evidence>
<dbReference type="InterPro" id="IPR036259">
    <property type="entry name" value="MFS_trans_sf"/>
</dbReference>
<feature type="transmembrane region" description="Helical" evidence="5">
    <location>
        <begin position="230"/>
        <end position="250"/>
    </location>
</feature>
<dbReference type="GO" id="GO:0022857">
    <property type="term" value="F:transmembrane transporter activity"/>
    <property type="evidence" value="ECO:0007669"/>
    <property type="project" value="InterPro"/>
</dbReference>